<dbReference type="PROSITE" id="PS50077">
    <property type="entry name" value="HEAT_REPEAT"/>
    <property type="match status" value="3"/>
</dbReference>
<gene>
    <name evidence="6" type="ORF">NQ314_019155</name>
</gene>
<dbReference type="GO" id="GO:0019888">
    <property type="term" value="F:protein phosphatase regulator activity"/>
    <property type="evidence" value="ECO:0007669"/>
    <property type="project" value="TreeGrafter"/>
</dbReference>
<dbReference type="GO" id="GO:0005634">
    <property type="term" value="C:nucleus"/>
    <property type="evidence" value="ECO:0007669"/>
    <property type="project" value="TreeGrafter"/>
</dbReference>
<keyword evidence="1" id="KW-0677">Repeat</keyword>
<feature type="repeat" description="HEAT" evidence="3">
    <location>
        <begin position="317"/>
        <end position="355"/>
    </location>
</feature>
<evidence type="ECO:0000256" key="1">
    <source>
        <dbReference type="ARBA" id="ARBA00022737"/>
    </source>
</evidence>
<dbReference type="PANTHER" id="PTHR10648:SF4">
    <property type="entry name" value="PROTEIN PHOSPHATASE 2 (FORMERLY 2A), REGULATORY SUBUNIT A, BETA ISOFORM-RELATED"/>
    <property type="match status" value="1"/>
</dbReference>
<dbReference type="GO" id="GO:0005829">
    <property type="term" value="C:cytosol"/>
    <property type="evidence" value="ECO:0007669"/>
    <property type="project" value="TreeGrafter"/>
</dbReference>
<dbReference type="InterPro" id="IPR051023">
    <property type="entry name" value="PP2A_Regulatory_Subunit_A"/>
</dbReference>
<reference evidence="6" key="1">
    <citation type="journal article" date="2023" name="Insect Mol. Biol.">
        <title>Genome sequencing provides insights into the evolution of gene families encoding plant cell wall-degrading enzymes in longhorned beetles.</title>
        <authorList>
            <person name="Shin N.R."/>
            <person name="Okamura Y."/>
            <person name="Kirsch R."/>
            <person name="Pauchet Y."/>
        </authorList>
    </citation>
    <scope>NUCLEOTIDE SEQUENCE</scope>
    <source>
        <strain evidence="6">RBIC_L_NR</strain>
    </source>
</reference>
<feature type="compositionally biased region" description="Basic and acidic residues" evidence="4">
    <location>
        <begin position="807"/>
        <end position="817"/>
    </location>
</feature>
<comment type="caution">
    <text evidence="6">The sequence shown here is derived from an EMBL/GenBank/DDBJ whole genome shotgun (WGS) entry which is preliminary data.</text>
</comment>
<name>A0AAV8WP65_9CUCU</name>
<dbReference type="PANTHER" id="PTHR10648">
    <property type="entry name" value="SERINE/THREONINE-PROTEIN PHOSPHATASE PP2A 65 KDA REGULATORY SUBUNIT"/>
    <property type="match status" value="1"/>
</dbReference>
<feature type="repeat" description="HEAT" evidence="3">
    <location>
        <begin position="265"/>
        <end position="302"/>
    </location>
</feature>
<dbReference type="EMBL" id="JANEYF010005419">
    <property type="protein sequence ID" value="KAJ8928289.1"/>
    <property type="molecule type" value="Genomic_DNA"/>
</dbReference>
<keyword evidence="7" id="KW-1185">Reference proteome</keyword>
<evidence type="ECO:0000259" key="5">
    <source>
        <dbReference type="Pfam" id="PF22646"/>
    </source>
</evidence>
<dbReference type="Pfam" id="PF22646">
    <property type="entry name" value="PPP2R1A-like_HEAT"/>
    <property type="match status" value="1"/>
</dbReference>
<dbReference type="Gene3D" id="1.25.10.10">
    <property type="entry name" value="Leucine-rich Repeat Variant"/>
    <property type="match status" value="1"/>
</dbReference>
<evidence type="ECO:0000313" key="7">
    <source>
        <dbReference type="Proteomes" id="UP001162156"/>
    </source>
</evidence>
<accession>A0AAV8WP65</accession>
<organism evidence="6 7">
    <name type="scientific">Rhamnusium bicolor</name>
    <dbReference type="NCBI Taxonomy" id="1586634"/>
    <lineage>
        <taxon>Eukaryota</taxon>
        <taxon>Metazoa</taxon>
        <taxon>Ecdysozoa</taxon>
        <taxon>Arthropoda</taxon>
        <taxon>Hexapoda</taxon>
        <taxon>Insecta</taxon>
        <taxon>Pterygota</taxon>
        <taxon>Neoptera</taxon>
        <taxon>Endopterygota</taxon>
        <taxon>Coleoptera</taxon>
        <taxon>Polyphaga</taxon>
        <taxon>Cucujiformia</taxon>
        <taxon>Chrysomeloidea</taxon>
        <taxon>Cerambycidae</taxon>
        <taxon>Lepturinae</taxon>
        <taxon>Rhagiini</taxon>
        <taxon>Rhamnusium</taxon>
    </lineage>
</organism>
<feature type="region of interest" description="Disordered" evidence="4">
    <location>
        <begin position="777"/>
        <end position="829"/>
    </location>
</feature>
<dbReference type="InterPro" id="IPR011989">
    <property type="entry name" value="ARM-like"/>
</dbReference>
<dbReference type="Proteomes" id="UP001162156">
    <property type="component" value="Unassembled WGS sequence"/>
</dbReference>
<dbReference type="AlphaFoldDB" id="A0AAV8WP65"/>
<feature type="repeat" description="HEAT" evidence="3">
    <location>
        <begin position="86"/>
        <end position="124"/>
    </location>
</feature>
<dbReference type="InterPro" id="IPR021133">
    <property type="entry name" value="HEAT_type_2"/>
</dbReference>
<dbReference type="InterPro" id="IPR054573">
    <property type="entry name" value="PP2A/SF3B1-like_HEAT"/>
</dbReference>
<sequence>MAEDPTVQEFEIFKEAMREENLEMQIEITKKLGSLAKHLGEEATRNELLPFIKENIDFHDEILLNLSEQLKQFIPLVGGYEHSRPVLDVLMKLCNTDETIVRDKTVETLKNIGENLSKDLTEELFVPVVEALANKDWFTSKCSAAALYSTIYSKVNDEKKTELRNSFRVLIQDDSPIVRKVAAINLIDLISCMETECIKNEFIAVFDNISKDPMDSVRVFAVDIAIALAKRLTENEIDEFIFKTIENWAGEIQRVVPFAKTRGKILAMYQKLVKDSEAEVRIVIAKNLFGYCKSLQETYINQPKFEDNFEPVFQQSIMPQIHLLITDPNDEVRLALSSNMLALSTVLREECFRRNILPLLVDVLENEASMPIQANMLQNLNCLPTNIDLTLSLQSIKNVVRSLIINSQSHWRTRRSIFVAFMHIAKFSTKEYFAENLKIFYAALLGDPVFAIRRTAPIILPLLAKQYGINWTSENIIPYFTMFTKDCRYLYRFVPLFGINELIDPSLDVRINETGKYLKDLKIFAESTNNEVKKRAIKRLAKLSQLHGRLVKKLAEQKYQDILELNEYIHDFKNDTIELYAGETMNVLQHDNNCDIFSIKEETLLNDDCTYLEGILSLILREFLYIIVTLNDDLIENVQIRAVYTLNRINIFLNKLGEELGQSCVKETIKTLSDEENKNIEKQLEIELNRKVLEVDEEKVDTELMENIITGSEDTLPDLGGNIPELEINGENINKNKEVKPENKIAEANVPDKKIESNKIQDKNDVGLKLEEEKIPMIDDVESTEKNKLESNADNINKASTVESNENSDKNENKNSEPMEMINLDVKRE</sequence>
<comment type="similarity">
    <text evidence="2">Belongs to the phosphatase 2A regulatory subunit A family.</text>
</comment>
<feature type="compositionally biased region" description="Basic and acidic residues" evidence="4">
    <location>
        <begin position="777"/>
        <end position="791"/>
    </location>
</feature>
<protein>
    <recommendedName>
        <fullName evidence="5">Phosphatase PP2A regulatory subunit A/Splicing factor 3B subunit 1-like HEAT repeat domain-containing protein</fullName>
    </recommendedName>
</protein>
<proteinExistence type="inferred from homology"/>
<dbReference type="GO" id="GO:0000159">
    <property type="term" value="C:protein phosphatase type 2A complex"/>
    <property type="evidence" value="ECO:0007669"/>
    <property type="project" value="TreeGrafter"/>
</dbReference>
<evidence type="ECO:0000256" key="3">
    <source>
        <dbReference type="PROSITE-ProRule" id="PRU00103"/>
    </source>
</evidence>
<dbReference type="InterPro" id="IPR016024">
    <property type="entry name" value="ARM-type_fold"/>
</dbReference>
<feature type="compositionally biased region" description="Polar residues" evidence="4">
    <location>
        <begin position="792"/>
        <end position="802"/>
    </location>
</feature>
<evidence type="ECO:0000313" key="6">
    <source>
        <dbReference type="EMBL" id="KAJ8928289.1"/>
    </source>
</evidence>
<feature type="domain" description="Phosphatase PP2A regulatory subunit A/Splicing factor 3B subunit 1-like HEAT repeat" evidence="5">
    <location>
        <begin position="262"/>
        <end position="346"/>
    </location>
</feature>
<evidence type="ECO:0000256" key="4">
    <source>
        <dbReference type="SAM" id="MobiDB-lite"/>
    </source>
</evidence>
<dbReference type="SUPFAM" id="SSF48371">
    <property type="entry name" value="ARM repeat"/>
    <property type="match status" value="1"/>
</dbReference>
<evidence type="ECO:0000256" key="2">
    <source>
        <dbReference type="ARBA" id="ARBA00038332"/>
    </source>
</evidence>